<evidence type="ECO:0000256" key="5">
    <source>
        <dbReference type="ARBA" id="ARBA00022771"/>
    </source>
</evidence>
<evidence type="ECO:0000256" key="6">
    <source>
        <dbReference type="ARBA" id="ARBA00022833"/>
    </source>
</evidence>
<evidence type="ECO:0000256" key="1">
    <source>
        <dbReference type="ARBA" id="ARBA00004613"/>
    </source>
</evidence>
<feature type="coiled-coil region" evidence="8">
    <location>
        <begin position="369"/>
        <end position="403"/>
    </location>
</feature>
<dbReference type="Pfam" id="PF00386">
    <property type="entry name" value="C1q"/>
    <property type="match status" value="1"/>
</dbReference>
<keyword evidence="5 7" id="KW-0863">Zinc-finger</keyword>
<feature type="domain" description="C1q" evidence="11">
    <location>
        <begin position="420"/>
        <end position="551"/>
    </location>
</feature>
<feature type="compositionally biased region" description="Polar residues" evidence="9">
    <location>
        <begin position="281"/>
        <end position="305"/>
    </location>
</feature>
<organism evidence="12 13">
    <name type="scientific">Batillaria attramentaria</name>
    <dbReference type="NCBI Taxonomy" id="370345"/>
    <lineage>
        <taxon>Eukaryota</taxon>
        <taxon>Metazoa</taxon>
        <taxon>Spiralia</taxon>
        <taxon>Lophotrochozoa</taxon>
        <taxon>Mollusca</taxon>
        <taxon>Gastropoda</taxon>
        <taxon>Caenogastropoda</taxon>
        <taxon>Sorbeoconcha</taxon>
        <taxon>Cerithioidea</taxon>
        <taxon>Batillariidae</taxon>
        <taxon>Batillaria</taxon>
    </lineage>
</organism>
<dbReference type="Gene3D" id="3.30.40.10">
    <property type="entry name" value="Zinc/RING finger domain, C3HC4 (zinc finger)"/>
    <property type="match status" value="1"/>
</dbReference>
<evidence type="ECO:0000256" key="7">
    <source>
        <dbReference type="PROSITE-ProRule" id="PRU00175"/>
    </source>
</evidence>
<dbReference type="SUPFAM" id="SSF49842">
    <property type="entry name" value="TNF-like"/>
    <property type="match status" value="1"/>
</dbReference>
<sequence>MATGGGDRSLDGRVVCSVCLEPYRGRQPKLLPCFHTFCLPCLSQLAYSGTQANFYVEDGEQQDSAPPSLCDLCDEGQVGSHYCGTCKNRSCKRCTRIHDKICQGTPTTASERPNGAACGEDELLKKARDQLSVVEAVLTHLGAKKEELERERKAMEHSINVRYATGLGVMADARDECFVSLREAIRAERDSLEGEITAARAVQTRLSRLVCPEGLSQESASASQLQTAVVSEADFKRLQQQLAGGQGVGFFEHMTEEDSREPALNFQRGYMGKVVSRKHGTSQTGSGKSAAKTSTQNAQLSADVQNETTEKLAELSGKFDSLMNKYTHCKNLVSKLQTQRNTSVRDANSKLAADFATIQGEHASLKDKCALLCQDVATLQAENNKLREKQNAVEKEVTSLDKSAKDENMKTTRLESQIDKQAVMVCFHASATNYIVTLGEQKLILDKVIANVGDGYNPQTGIFTAPVTGIYIFMASATPIALGSPLSHIKLIVDGGEVASAYNTTADSCGTCHAAVQVSAGRKVWLESYEQPCSYCVSPMTCFSGVLVRAT</sequence>
<feature type="region of interest" description="Disordered" evidence="9">
    <location>
        <begin position="276"/>
        <end position="305"/>
    </location>
</feature>
<evidence type="ECO:0000256" key="2">
    <source>
        <dbReference type="ARBA" id="ARBA00022525"/>
    </source>
</evidence>
<feature type="coiled-coil region" evidence="8">
    <location>
        <begin position="131"/>
        <end position="158"/>
    </location>
</feature>
<evidence type="ECO:0000313" key="12">
    <source>
        <dbReference type="EMBL" id="KAK7499513.1"/>
    </source>
</evidence>
<evidence type="ECO:0000259" key="10">
    <source>
        <dbReference type="PROSITE" id="PS50089"/>
    </source>
</evidence>
<evidence type="ECO:0008006" key="14">
    <source>
        <dbReference type="Google" id="ProtNLM"/>
    </source>
</evidence>
<keyword evidence="4" id="KW-0732">Signal</keyword>
<dbReference type="PROSITE" id="PS50089">
    <property type="entry name" value="ZF_RING_2"/>
    <property type="match status" value="1"/>
</dbReference>
<proteinExistence type="predicted"/>
<dbReference type="InterPro" id="IPR001841">
    <property type="entry name" value="Znf_RING"/>
</dbReference>
<dbReference type="PANTHER" id="PTHR22923:SF116">
    <property type="entry name" value="C1Q DOMAIN-CONTAINING PROTEIN"/>
    <property type="match status" value="1"/>
</dbReference>
<dbReference type="InterPro" id="IPR050822">
    <property type="entry name" value="Cerebellin_Synaptic_Org"/>
</dbReference>
<evidence type="ECO:0000256" key="9">
    <source>
        <dbReference type="SAM" id="MobiDB-lite"/>
    </source>
</evidence>
<reference evidence="12 13" key="1">
    <citation type="journal article" date="2023" name="Sci. Data">
        <title>Genome assembly of the Korean intertidal mud-creeper Batillaria attramentaria.</title>
        <authorList>
            <person name="Patra A.K."/>
            <person name="Ho P.T."/>
            <person name="Jun S."/>
            <person name="Lee S.J."/>
            <person name="Kim Y."/>
            <person name="Won Y.J."/>
        </authorList>
    </citation>
    <scope>NUCLEOTIDE SEQUENCE [LARGE SCALE GENOMIC DNA]</scope>
    <source>
        <strain evidence="12">Wonlab-2016</strain>
    </source>
</reference>
<dbReference type="SUPFAM" id="SSF57850">
    <property type="entry name" value="RING/U-box"/>
    <property type="match status" value="1"/>
</dbReference>
<dbReference type="InterPro" id="IPR013083">
    <property type="entry name" value="Znf_RING/FYVE/PHD"/>
</dbReference>
<dbReference type="GO" id="GO:0008270">
    <property type="term" value="F:zinc ion binding"/>
    <property type="evidence" value="ECO:0007669"/>
    <property type="project" value="UniProtKB-KW"/>
</dbReference>
<dbReference type="SMART" id="SM00184">
    <property type="entry name" value="RING"/>
    <property type="match status" value="1"/>
</dbReference>
<gene>
    <name evidence="12" type="ORF">BaRGS_00009165</name>
</gene>
<keyword evidence="8" id="KW-0175">Coiled coil</keyword>
<keyword evidence="2" id="KW-0964">Secreted</keyword>
<dbReference type="InterPro" id="IPR001073">
    <property type="entry name" value="C1q_dom"/>
</dbReference>
<feature type="domain" description="RING-type" evidence="10">
    <location>
        <begin position="16"/>
        <end position="74"/>
    </location>
</feature>
<name>A0ABD0LK14_9CAEN</name>
<evidence type="ECO:0000256" key="4">
    <source>
        <dbReference type="ARBA" id="ARBA00022729"/>
    </source>
</evidence>
<dbReference type="GO" id="GO:0005576">
    <property type="term" value="C:extracellular region"/>
    <property type="evidence" value="ECO:0007669"/>
    <property type="project" value="UniProtKB-SubCell"/>
</dbReference>
<accession>A0ABD0LK14</accession>
<evidence type="ECO:0000313" key="13">
    <source>
        <dbReference type="Proteomes" id="UP001519460"/>
    </source>
</evidence>
<dbReference type="InterPro" id="IPR008983">
    <property type="entry name" value="Tumour_necrosis_fac-like_dom"/>
</dbReference>
<keyword evidence="3" id="KW-0479">Metal-binding</keyword>
<dbReference type="Pfam" id="PF13445">
    <property type="entry name" value="zf-RING_UBOX"/>
    <property type="match status" value="1"/>
</dbReference>
<evidence type="ECO:0000259" key="11">
    <source>
        <dbReference type="PROSITE" id="PS50871"/>
    </source>
</evidence>
<keyword evidence="13" id="KW-1185">Reference proteome</keyword>
<dbReference type="EMBL" id="JACVVK020000043">
    <property type="protein sequence ID" value="KAK7499513.1"/>
    <property type="molecule type" value="Genomic_DNA"/>
</dbReference>
<dbReference type="Proteomes" id="UP001519460">
    <property type="component" value="Unassembled WGS sequence"/>
</dbReference>
<dbReference type="InterPro" id="IPR017907">
    <property type="entry name" value="Znf_RING_CS"/>
</dbReference>
<dbReference type="PROSITE" id="PS00518">
    <property type="entry name" value="ZF_RING_1"/>
    <property type="match status" value="1"/>
</dbReference>
<comment type="caution">
    <text evidence="12">The sequence shown here is derived from an EMBL/GenBank/DDBJ whole genome shotgun (WGS) entry which is preliminary data.</text>
</comment>
<evidence type="ECO:0000256" key="3">
    <source>
        <dbReference type="ARBA" id="ARBA00022723"/>
    </source>
</evidence>
<keyword evidence="6" id="KW-0862">Zinc</keyword>
<dbReference type="Gene3D" id="2.60.120.40">
    <property type="match status" value="1"/>
</dbReference>
<dbReference type="AlphaFoldDB" id="A0ABD0LK14"/>
<comment type="subcellular location">
    <subcellularLocation>
        <location evidence="1">Secreted</location>
    </subcellularLocation>
</comment>
<protein>
    <recommendedName>
        <fullName evidence="14">C1q domain-containing protein</fullName>
    </recommendedName>
</protein>
<dbReference type="SMART" id="SM00110">
    <property type="entry name" value="C1Q"/>
    <property type="match status" value="1"/>
</dbReference>
<dbReference type="InterPro" id="IPR027370">
    <property type="entry name" value="Znf-RING_euk"/>
</dbReference>
<dbReference type="PRINTS" id="PR00007">
    <property type="entry name" value="COMPLEMNTC1Q"/>
</dbReference>
<dbReference type="PANTHER" id="PTHR22923">
    <property type="entry name" value="CEREBELLIN-RELATED"/>
    <property type="match status" value="1"/>
</dbReference>
<evidence type="ECO:0000256" key="8">
    <source>
        <dbReference type="SAM" id="Coils"/>
    </source>
</evidence>
<dbReference type="PROSITE" id="PS50871">
    <property type="entry name" value="C1Q"/>
    <property type="match status" value="1"/>
</dbReference>